<name>J8E104_BACCE</name>
<evidence type="ECO:0000259" key="3">
    <source>
        <dbReference type="PROSITE" id="PS50943"/>
    </source>
</evidence>
<dbReference type="EMBL" id="AHEU01000059">
    <property type="protein sequence ID" value="EJR24609.1"/>
    <property type="molecule type" value="Genomic_DNA"/>
</dbReference>
<dbReference type="RefSeq" id="WP_002167208.1">
    <property type="nucleotide sequence ID" value="NZ_JH792318.1"/>
</dbReference>
<dbReference type="PROSITE" id="PS50943">
    <property type="entry name" value="HTH_CROC1"/>
    <property type="match status" value="1"/>
</dbReference>
<evidence type="ECO:0000313" key="5">
    <source>
        <dbReference type="Proteomes" id="UP000006960"/>
    </source>
</evidence>
<proteinExistence type="predicted"/>
<dbReference type="CDD" id="cd00093">
    <property type="entry name" value="HTH_XRE"/>
    <property type="match status" value="1"/>
</dbReference>
<feature type="domain" description="HTH cro/C1-type" evidence="3">
    <location>
        <begin position="7"/>
        <end position="59"/>
    </location>
</feature>
<keyword evidence="1" id="KW-0238">DNA-binding</keyword>
<keyword evidence="2" id="KW-0175">Coiled coil</keyword>
<sequence>MTVVDVIKRLCKEQKITIAELERRIQLSNGQIRKWENQTPGIDKIQKVADYFNVSVDYLLGRTEQKIKDITKDEEGFTEKDQKDIGKRMEEIRKDLTDTDGLMFSGEPLTEEALDSLMDAMEYIVKHTQKINKKYIPKKYRKESE</sequence>
<dbReference type="HOGENOM" id="CLU_066192_4_0_9"/>
<dbReference type="SUPFAM" id="SSF47413">
    <property type="entry name" value="lambda repressor-like DNA-binding domains"/>
    <property type="match status" value="1"/>
</dbReference>
<dbReference type="PANTHER" id="PTHR46558">
    <property type="entry name" value="TRACRIPTIONAL REGULATORY PROTEIN-RELATED-RELATED"/>
    <property type="match status" value="1"/>
</dbReference>
<evidence type="ECO:0000256" key="1">
    <source>
        <dbReference type="ARBA" id="ARBA00023125"/>
    </source>
</evidence>
<evidence type="ECO:0000256" key="2">
    <source>
        <dbReference type="SAM" id="Coils"/>
    </source>
</evidence>
<dbReference type="Pfam" id="PF01381">
    <property type="entry name" value="HTH_3"/>
    <property type="match status" value="1"/>
</dbReference>
<gene>
    <name evidence="4" type="ORF">IIG_05940</name>
</gene>
<organism evidence="4 5">
    <name type="scientific">Bacillus cereus VD048</name>
    <dbReference type="NCBI Taxonomy" id="1053226"/>
    <lineage>
        <taxon>Bacteria</taxon>
        <taxon>Bacillati</taxon>
        <taxon>Bacillota</taxon>
        <taxon>Bacilli</taxon>
        <taxon>Bacillales</taxon>
        <taxon>Bacillaceae</taxon>
        <taxon>Bacillus</taxon>
        <taxon>Bacillus cereus group</taxon>
    </lineage>
</organism>
<dbReference type="PANTHER" id="PTHR46558:SF11">
    <property type="entry name" value="HTH-TYPE TRANSCRIPTIONAL REGULATOR XRE"/>
    <property type="match status" value="1"/>
</dbReference>
<dbReference type="InterPro" id="IPR001387">
    <property type="entry name" value="Cro/C1-type_HTH"/>
</dbReference>
<dbReference type="InterPro" id="IPR010982">
    <property type="entry name" value="Lambda_DNA-bd_dom_sf"/>
</dbReference>
<protein>
    <recommendedName>
        <fullName evidence="3">HTH cro/C1-type domain-containing protein</fullName>
    </recommendedName>
</protein>
<dbReference type="AlphaFoldDB" id="J8E104"/>
<reference evidence="4 5" key="1">
    <citation type="submission" date="2012-04" db="EMBL/GenBank/DDBJ databases">
        <title>The Genome Sequence of Bacillus cereus VD048.</title>
        <authorList>
            <consortium name="The Broad Institute Genome Sequencing Platform"/>
            <consortium name="The Broad Institute Genome Sequencing Center for Infectious Disease"/>
            <person name="Feldgarden M."/>
            <person name="Van der Auwera G.A."/>
            <person name="Mahillon J."/>
            <person name="Duprez V."/>
            <person name="Timmery S."/>
            <person name="Mattelet C."/>
            <person name="Dierick K."/>
            <person name="Sun M."/>
            <person name="Yu Z."/>
            <person name="Zhu L."/>
            <person name="Hu X."/>
            <person name="Shank E.B."/>
            <person name="Swiecicka I."/>
            <person name="Hansen B.M."/>
            <person name="Andrup L."/>
            <person name="Young S.K."/>
            <person name="Zeng Q."/>
            <person name="Gargeya S."/>
            <person name="Fitzgerald M."/>
            <person name="Haas B."/>
            <person name="Abouelleil A."/>
            <person name="Alvarado L."/>
            <person name="Arachchi H.M."/>
            <person name="Berlin A."/>
            <person name="Chapman S.B."/>
            <person name="Goldberg J."/>
            <person name="Griggs A."/>
            <person name="Gujja S."/>
            <person name="Hansen M."/>
            <person name="Howarth C."/>
            <person name="Imamovic A."/>
            <person name="Larimer J."/>
            <person name="McCowen C."/>
            <person name="Montmayeur A."/>
            <person name="Murphy C."/>
            <person name="Neiman D."/>
            <person name="Pearson M."/>
            <person name="Priest M."/>
            <person name="Roberts A."/>
            <person name="Saif S."/>
            <person name="Shea T."/>
            <person name="Sisk P."/>
            <person name="Sykes S."/>
            <person name="Wortman J."/>
            <person name="Nusbaum C."/>
            <person name="Birren B."/>
        </authorList>
    </citation>
    <scope>NUCLEOTIDE SEQUENCE [LARGE SCALE GENOMIC DNA]</scope>
    <source>
        <strain evidence="4 5">VD048</strain>
    </source>
</reference>
<accession>J8E104</accession>
<dbReference type="SMART" id="SM00530">
    <property type="entry name" value="HTH_XRE"/>
    <property type="match status" value="1"/>
</dbReference>
<dbReference type="Proteomes" id="UP000006960">
    <property type="component" value="Unassembled WGS sequence"/>
</dbReference>
<dbReference type="GO" id="GO:0003677">
    <property type="term" value="F:DNA binding"/>
    <property type="evidence" value="ECO:0007669"/>
    <property type="project" value="UniProtKB-KW"/>
</dbReference>
<feature type="coiled-coil region" evidence="2">
    <location>
        <begin position="4"/>
        <end position="38"/>
    </location>
</feature>
<dbReference type="PATRIC" id="fig|1053226.3.peg.6049"/>
<evidence type="ECO:0000313" key="4">
    <source>
        <dbReference type="EMBL" id="EJR24609.1"/>
    </source>
</evidence>
<comment type="caution">
    <text evidence="4">The sequence shown here is derived from an EMBL/GenBank/DDBJ whole genome shotgun (WGS) entry which is preliminary data.</text>
</comment>
<dbReference type="Gene3D" id="1.10.260.40">
    <property type="entry name" value="lambda repressor-like DNA-binding domains"/>
    <property type="match status" value="1"/>
</dbReference>